<reference evidence="7 8" key="1">
    <citation type="submission" date="2015-01" db="EMBL/GenBank/DDBJ databases">
        <title>The Genome Sequence of Exophiala sideris CBS121828.</title>
        <authorList>
            <consortium name="The Broad Institute Genomics Platform"/>
            <person name="Cuomo C."/>
            <person name="de Hoog S."/>
            <person name="Gorbushina A."/>
            <person name="Stielow B."/>
            <person name="Teixiera M."/>
            <person name="Abouelleil A."/>
            <person name="Chapman S.B."/>
            <person name="Priest M."/>
            <person name="Young S.K."/>
            <person name="Wortman J."/>
            <person name="Nusbaum C."/>
            <person name="Birren B."/>
        </authorList>
    </citation>
    <scope>NUCLEOTIDE SEQUENCE [LARGE SCALE GENOMIC DNA]</scope>
    <source>
        <strain evidence="7 8">CBS 121828</strain>
    </source>
</reference>
<dbReference type="STRING" id="1016849.A0A0D1ZA73"/>
<evidence type="ECO:0000259" key="5">
    <source>
        <dbReference type="Pfam" id="PF00441"/>
    </source>
</evidence>
<protein>
    <recommendedName>
        <fullName evidence="9">Acyl-CoA dehydrogenase</fullName>
    </recommendedName>
</protein>
<comment type="cofactor">
    <cofactor evidence="1">
        <name>FAD</name>
        <dbReference type="ChEBI" id="CHEBI:57692"/>
    </cofactor>
</comment>
<feature type="domain" description="Acyl-CoA dehydrogenase/oxidase C-terminal" evidence="5">
    <location>
        <begin position="261"/>
        <end position="407"/>
    </location>
</feature>
<dbReference type="Gene3D" id="2.40.110.10">
    <property type="entry name" value="Butyryl-CoA Dehydrogenase, subunit A, domain 2"/>
    <property type="match status" value="1"/>
</dbReference>
<evidence type="ECO:0000313" key="8">
    <source>
        <dbReference type="Proteomes" id="UP000053599"/>
    </source>
</evidence>
<dbReference type="PANTHER" id="PTHR43884:SF12">
    <property type="entry name" value="ISOVALERYL-COA DEHYDROGENASE, MITOCHONDRIAL-RELATED"/>
    <property type="match status" value="1"/>
</dbReference>
<evidence type="ECO:0000259" key="6">
    <source>
        <dbReference type="Pfam" id="PF02771"/>
    </source>
</evidence>
<dbReference type="InterPro" id="IPR037069">
    <property type="entry name" value="AcylCoA_DH/ox_N_sf"/>
</dbReference>
<dbReference type="Gene3D" id="1.10.540.10">
    <property type="entry name" value="Acyl-CoA dehydrogenase/oxidase, N-terminal domain"/>
    <property type="match status" value="1"/>
</dbReference>
<feature type="domain" description="Acyl-CoA dehydrogenase/oxidase N-terminal" evidence="6">
    <location>
        <begin position="7"/>
        <end position="127"/>
    </location>
</feature>
<dbReference type="Pfam" id="PF00441">
    <property type="entry name" value="Acyl-CoA_dh_1"/>
    <property type="match status" value="1"/>
</dbReference>
<dbReference type="GO" id="GO:0003995">
    <property type="term" value="F:acyl-CoA dehydrogenase activity"/>
    <property type="evidence" value="ECO:0007669"/>
    <property type="project" value="TreeGrafter"/>
</dbReference>
<dbReference type="GO" id="GO:0033539">
    <property type="term" value="P:fatty acid beta-oxidation using acyl-CoA dehydrogenase"/>
    <property type="evidence" value="ECO:0007669"/>
    <property type="project" value="TreeGrafter"/>
</dbReference>
<dbReference type="SUPFAM" id="SSF47203">
    <property type="entry name" value="Acyl-CoA dehydrogenase C-terminal domain-like"/>
    <property type="match status" value="1"/>
</dbReference>
<sequence>MIDFQLSPEQLAMRNAVRGFAQANLKTARSVYENREAPLPKWQDRFRSLEPIYAEAVKAGLIKAQIPKELGGAGGPLIEAALVVEEFYAIETSASLNILGTGLGLTPLIMAGSLEQHQKFFKPFLDGTGTPLASLVFSEPEGSANFAERGSSGFQTVARLEGDEYVISGEKIWATNSSGWDDRGAEVSCVVCRVPDSAPAEDVRGQTAIIVVTREDIAANDHGAYTVLSHPETIGLTAANGPHIRFKDLRVPKFNLLAPPGKGADVVEMTFTASATLVGAMGVGMMRQTFDRVLAWAKSNHRGSKEAMIHKQSVADLLIKIKTRCEAARALVWKAACCFGTTRFGAELCYEAKILGSESAVESVKDAIYLVGVSAYSRSEPFGDLLNDAMVLPIFDGGNVGVRRRQIENIFNNDAYDPWETTFGPQG</sequence>
<dbReference type="InterPro" id="IPR036250">
    <property type="entry name" value="AcylCo_DH-like_C"/>
</dbReference>
<evidence type="ECO:0008006" key="9">
    <source>
        <dbReference type="Google" id="ProtNLM"/>
    </source>
</evidence>
<dbReference type="InterPro" id="IPR009100">
    <property type="entry name" value="AcylCoA_DH/oxidase_NM_dom_sf"/>
</dbReference>
<dbReference type="AlphaFoldDB" id="A0A0D1ZA73"/>
<dbReference type="HOGENOM" id="CLU_018204_3_0_1"/>
<organism evidence="7 8">
    <name type="scientific">Exophiala sideris</name>
    <dbReference type="NCBI Taxonomy" id="1016849"/>
    <lineage>
        <taxon>Eukaryota</taxon>
        <taxon>Fungi</taxon>
        <taxon>Dikarya</taxon>
        <taxon>Ascomycota</taxon>
        <taxon>Pezizomycotina</taxon>
        <taxon>Eurotiomycetes</taxon>
        <taxon>Chaetothyriomycetidae</taxon>
        <taxon>Chaetothyriales</taxon>
        <taxon>Herpotrichiellaceae</taxon>
        <taxon>Exophiala</taxon>
    </lineage>
</organism>
<dbReference type="InterPro" id="IPR046373">
    <property type="entry name" value="Acyl-CoA_Oxase/DH_mid-dom_sf"/>
</dbReference>
<dbReference type="GO" id="GO:0050660">
    <property type="term" value="F:flavin adenine dinucleotide binding"/>
    <property type="evidence" value="ECO:0007669"/>
    <property type="project" value="InterPro"/>
</dbReference>
<dbReference type="PANTHER" id="PTHR43884">
    <property type="entry name" value="ACYL-COA DEHYDROGENASE"/>
    <property type="match status" value="1"/>
</dbReference>
<comment type="similarity">
    <text evidence="2">Belongs to the acyl-CoA dehydrogenase family.</text>
</comment>
<gene>
    <name evidence="7" type="ORF">PV11_05685</name>
</gene>
<evidence type="ECO:0000256" key="1">
    <source>
        <dbReference type="ARBA" id="ARBA00001974"/>
    </source>
</evidence>
<dbReference type="OrthoDB" id="10016597at2759"/>
<proteinExistence type="inferred from homology"/>
<evidence type="ECO:0000313" key="7">
    <source>
        <dbReference type="EMBL" id="KIV83683.1"/>
    </source>
</evidence>
<dbReference type="Proteomes" id="UP000053599">
    <property type="component" value="Unassembled WGS sequence"/>
</dbReference>
<dbReference type="Pfam" id="PF02771">
    <property type="entry name" value="Acyl-CoA_dh_N"/>
    <property type="match status" value="1"/>
</dbReference>
<keyword evidence="4" id="KW-0274">FAD</keyword>
<evidence type="ECO:0000256" key="4">
    <source>
        <dbReference type="ARBA" id="ARBA00022827"/>
    </source>
</evidence>
<dbReference type="InterPro" id="IPR013786">
    <property type="entry name" value="AcylCoA_DH/ox_N"/>
</dbReference>
<accession>A0A0D1ZA73</accession>
<dbReference type="EMBL" id="KN846952">
    <property type="protein sequence ID" value="KIV83683.1"/>
    <property type="molecule type" value="Genomic_DNA"/>
</dbReference>
<dbReference type="Gene3D" id="1.20.140.10">
    <property type="entry name" value="Butyryl-CoA Dehydrogenase, subunit A, domain 3"/>
    <property type="match status" value="1"/>
</dbReference>
<dbReference type="SUPFAM" id="SSF56645">
    <property type="entry name" value="Acyl-CoA dehydrogenase NM domain-like"/>
    <property type="match status" value="1"/>
</dbReference>
<evidence type="ECO:0000256" key="3">
    <source>
        <dbReference type="ARBA" id="ARBA00022630"/>
    </source>
</evidence>
<evidence type="ECO:0000256" key="2">
    <source>
        <dbReference type="ARBA" id="ARBA00009347"/>
    </source>
</evidence>
<dbReference type="CDD" id="cd00567">
    <property type="entry name" value="ACAD"/>
    <property type="match status" value="1"/>
</dbReference>
<dbReference type="InterPro" id="IPR009075">
    <property type="entry name" value="AcylCo_DH/oxidase_C"/>
</dbReference>
<keyword evidence="3" id="KW-0285">Flavoprotein</keyword>
<dbReference type="GO" id="GO:0046359">
    <property type="term" value="P:butyrate catabolic process"/>
    <property type="evidence" value="ECO:0007669"/>
    <property type="project" value="TreeGrafter"/>
</dbReference>
<name>A0A0D1ZA73_9EURO</name>